<dbReference type="Proteomes" id="UP000481861">
    <property type="component" value="Unassembled WGS sequence"/>
</dbReference>
<feature type="compositionally biased region" description="Polar residues" evidence="2">
    <location>
        <begin position="1107"/>
        <end position="1118"/>
    </location>
</feature>
<dbReference type="InterPro" id="IPR056125">
    <property type="entry name" value="DUF7708"/>
</dbReference>
<accession>A0A7C8MQP3</accession>
<dbReference type="EMBL" id="JAADJZ010000009">
    <property type="protein sequence ID" value="KAF2872665.1"/>
    <property type="molecule type" value="Genomic_DNA"/>
</dbReference>
<evidence type="ECO:0000259" key="3">
    <source>
        <dbReference type="Pfam" id="PF24809"/>
    </source>
</evidence>
<feature type="domain" description="Nephrocystin 3-like N-terminal" evidence="4">
    <location>
        <begin position="262"/>
        <end position="423"/>
    </location>
</feature>
<gene>
    <name evidence="5" type="ORF">BDV95DRAFT_570327</name>
</gene>
<evidence type="ECO:0000313" key="6">
    <source>
        <dbReference type="Proteomes" id="UP000481861"/>
    </source>
</evidence>
<dbReference type="PANTHER" id="PTHR10039:SF14">
    <property type="entry name" value="NACHT DOMAIN-CONTAINING PROTEIN"/>
    <property type="match status" value="1"/>
</dbReference>
<dbReference type="SUPFAM" id="SSF52540">
    <property type="entry name" value="P-loop containing nucleoside triphosphate hydrolases"/>
    <property type="match status" value="1"/>
</dbReference>
<evidence type="ECO:0000259" key="4">
    <source>
        <dbReference type="Pfam" id="PF24883"/>
    </source>
</evidence>
<comment type="caution">
    <text evidence="5">The sequence shown here is derived from an EMBL/GenBank/DDBJ whole genome shotgun (WGS) entry which is preliminary data.</text>
</comment>
<reference evidence="5 6" key="1">
    <citation type="submission" date="2020-01" db="EMBL/GenBank/DDBJ databases">
        <authorList>
            <consortium name="DOE Joint Genome Institute"/>
            <person name="Haridas S."/>
            <person name="Albert R."/>
            <person name="Binder M."/>
            <person name="Bloem J."/>
            <person name="Labutti K."/>
            <person name="Salamov A."/>
            <person name="Andreopoulos B."/>
            <person name="Baker S.E."/>
            <person name="Barry K."/>
            <person name="Bills G."/>
            <person name="Bluhm B.H."/>
            <person name="Cannon C."/>
            <person name="Castanera R."/>
            <person name="Culley D.E."/>
            <person name="Daum C."/>
            <person name="Ezra D."/>
            <person name="Gonzalez J.B."/>
            <person name="Henrissat B."/>
            <person name="Kuo A."/>
            <person name="Liang C."/>
            <person name="Lipzen A."/>
            <person name="Lutzoni F."/>
            <person name="Magnuson J."/>
            <person name="Mondo S."/>
            <person name="Nolan M."/>
            <person name="Ohm R."/>
            <person name="Pangilinan J."/>
            <person name="Park H.-J.H."/>
            <person name="Ramirez L."/>
            <person name="Alfaro M."/>
            <person name="Sun H."/>
            <person name="Tritt A."/>
            <person name="Yoshinaga Y."/>
            <person name="Zwiers L.-H.L."/>
            <person name="Turgeon B.G."/>
            <person name="Goodwin S.B."/>
            <person name="Spatafora J.W."/>
            <person name="Crous P.W."/>
            <person name="Grigoriev I.V."/>
        </authorList>
    </citation>
    <scope>NUCLEOTIDE SEQUENCE [LARGE SCALE GENOMIC DNA]</scope>
    <source>
        <strain evidence="5 6">CBS 611.86</strain>
    </source>
</reference>
<dbReference type="Pfam" id="PF24883">
    <property type="entry name" value="NPHP3_N"/>
    <property type="match status" value="1"/>
</dbReference>
<organism evidence="5 6">
    <name type="scientific">Massariosphaeria phaeospora</name>
    <dbReference type="NCBI Taxonomy" id="100035"/>
    <lineage>
        <taxon>Eukaryota</taxon>
        <taxon>Fungi</taxon>
        <taxon>Dikarya</taxon>
        <taxon>Ascomycota</taxon>
        <taxon>Pezizomycotina</taxon>
        <taxon>Dothideomycetes</taxon>
        <taxon>Pleosporomycetidae</taxon>
        <taxon>Pleosporales</taxon>
        <taxon>Pleosporales incertae sedis</taxon>
        <taxon>Massariosphaeria</taxon>
    </lineage>
</organism>
<dbReference type="InterPro" id="IPR027417">
    <property type="entry name" value="P-loop_NTPase"/>
</dbReference>
<feature type="region of interest" description="Disordered" evidence="2">
    <location>
        <begin position="1089"/>
        <end position="1124"/>
    </location>
</feature>
<dbReference type="PANTHER" id="PTHR10039">
    <property type="entry name" value="AMELOGENIN"/>
    <property type="match status" value="1"/>
</dbReference>
<dbReference type="Pfam" id="PF24809">
    <property type="entry name" value="DUF7708"/>
    <property type="match status" value="1"/>
</dbReference>
<dbReference type="OrthoDB" id="7464126at2759"/>
<name>A0A7C8MQP3_9PLEO</name>
<evidence type="ECO:0000256" key="2">
    <source>
        <dbReference type="SAM" id="MobiDB-lite"/>
    </source>
</evidence>
<evidence type="ECO:0000256" key="1">
    <source>
        <dbReference type="ARBA" id="ARBA00022737"/>
    </source>
</evidence>
<proteinExistence type="predicted"/>
<dbReference type="InterPro" id="IPR056884">
    <property type="entry name" value="NPHP3-like_N"/>
</dbReference>
<dbReference type="AlphaFoldDB" id="A0A7C8MQP3"/>
<sequence length="1184" mass="137143">MAAVVADSQANLLFKEAFEKLEAIVKATNTQHVLVFNDSTLNQLHQACRVIEEDLRKRKCVRNMARLRPFLQRIHHYYQTIEVLCNGTPYVSWIWGPMKLILQIAGEYPAAIEKILSTYSKLADVLPQFDKLSQAFKEDADFQRRMALIYTDITEFHSEAYRFFNKRGWKLFFSTMWGNFDRRFHDILDSLAENCRLLETEAATTNIVESLYFRRRMEEERMKSEKDRAVAQLQGALKWLDVKDEEQEDEFDRQHELGHRNSCDWIQNKEPTRSWMGMGSNQPVMWLTGKPGAGKTVISATITRFLKQDGQAAVLYYFCGQQSSITSRPAHAMCTIIAQLIRQYPDMAAYIYDEHIVNAHAASITRIKKLLQTLVGTISCVRIILDGIDELDGCTQGQVIEDMLSLTTSAGPGTVCKVLISGRNVPSISGKLSRYPILDLDRQRQCMDASIASYTTSELARLHTGLQRIHQNSDDMIKKIREELIEKAEGMFLWVRLVLRSLEAYNLADFRNILHQLPKGLDSLYTRILRQIMSESEGRTREAVETILRWTIYGLRPLKVFETASALAQASGNGSWSNQTLAYEEILNLCRPILEETRNGTVQFIHFTAREYFIRGTSSINIDPLQASYLIASTCLSTLVQGLDVLNSKQVTDEKIQTILNTGCGLSRYSVHFWKEHVLEFLRKSRSGPNVDQLLDLMDQVHEKQQECEDSHNYHRPDLSELLGTSGKELLPAVFSSYPHLTDMILRSTRWEEIRSQKVFGDGNDVEKYDLAQDPTLFSVMLHGYKEMISGIMQPNTSFSPSSLARIADFKHTFTQFMFPCRFWGCGEYSRTTKEREEHEKHHTGGIKCAETSCSFSRIGFLTTRALKQHVHKHHSSQKPRHIITPVRKRYICSTVTDGVIHGCNRRFAFERQLDEHKASAKGTKCDAHQIRMLQINDTIHWFELEPATYQEFCRWLYGWFVSSTDDWSLPFEELRLARDTIDRIPEFVEKSERKRFYMFSREIPEFLNPEIKHTVPEILESWKQFRIWIAQTDILPASKRQTILLLQVAILRHHGDLMYLEQQNKKRLQIQRRIEDSRSQIKLIELQQQNKERLQTQKRTEDSRSQNRTGTTSNEPRSPSPLQPHELTLMELEQQNKSRLLKARQAIEPMSSQEHDLIRAAWDKQLDPDQTEFSRAAKRLRDG</sequence>
<keyword evidence="1" id="KW-0677">Repeat</keyword>
<feature type="domain" description="DUF7708" evidence="3">
    <location>
        <begin position="67"/>
        <end position="206"/>
    </location>
</feature>
<keyword evidence="6" id="KW-1185">Reference proteome</keyword>
<feature type="compositionally biased region" description="Basic and acidic residues" evidence="2">
    <location>
        <begin position="1091"/>
        <end position="1106"/>
    </location>
</feature>
<protein>
    <submittedName>
        <fullName evidence="5">Uncharacterized protein</fullName>
    </submittedName>
</protein>
<evidence type="ECO:0000313" key="5">
    <source>
        <dbReference type="EMBL" id="KAF2872665.1"/>
    </source>
</evidence>
<dbReference type="Gene3D" id="3.40.50.300">
    <property type="entry name" value="P-loop containing nucleotide triphosphate hydrolases"/>
    <property type="match status" value="1"/>
</dbReference>